<sequence>MNLTKEEQKYAAHLQRFIQCATVSNANVDRVDWSQFEKLHEAFREFYPHIFSLMELDEVGQAGLQFHLKGSGSDKKPLLLMAHQDVVEVGDGRQWTFDPFGGELIDGCICGRGTTDCKHLLLAEMEAVEALLAEGWRPAYDLYLSLGYSEEVYLENDVDGAEKLTRNLEQKGIRLGTVVDEGGGLFPVGDKLEAKIGVAEKSPVNFEIYANSPGGHSSRPGKGTALGTLAKAIVAIESHPFPYRLTPLTLAHLQKSARLQEGSRRAIYADPEGHWKELCQLAQEDPALDALLHTTIAFTMAEASKQPNVLPSHAAAQMSVRVLQGDTVESCEGYFRQFLPEGVEIRHVSGKDPLPASDPQGYGIQVAEKVLKEQYGDKVDVVPFLMLGGTDSHYYKRIADNVMLFSGYRRDERWGAAHQVNEKIPADALKGSVDFFKKFLRSY</sequence>
<dbReference type="PROSITE" id="PS00758">
    <property type="entry name" value="ARGE_DAPE_CPG2_1"/>
    <property type="match status" value="1"/>
</dbReference>
<evidence type="ECO:0000256" key="1">
    <source>
        <dbReference type="ARBA" id="ARBA00006247"/>
    </source>
</evidence>
<evidence type="ECO:0000313" key="8">
    <source>
        <dbReference type="Proteomes" id="UP000182379"/>
    </source>
</evidence>
<comment type="similarity">
    <text evidence="1">Belongs to the peptidase M20A family.</text>
</comment>
<dbReference type="Proteomes" id="UP000182379">
    <property type="component" value="Unassembled WGS sequence"/>
</dbReference>
<dbReference type="InterPro" id="IPR002933">
    <property type="entry name" value="Peptidase_M20"/>
</dbReference>
<dbReference type="Pfam" id="PF07687">
    <property type="entry name" value="M20_dimer"/>
    <property type="match status" value="1"/>
</dbReference>
<dbReference type="SUPFAM" id="SSF55031">
    <property type="entry name" value="Bacterial exopeptidase dimerisation domain"/>
    <property type="match status" value="1"/>
</dbReference>
<evidence type="ECO:0000259" key="6">
    <source>
        <dbReference type="Pfam" id="PF07687"/>
    </source>
</evidence>
<dbReference type="InterPro" id="IPR011650">
    <property type="entry name" value="Peptidase_M20_dimer"/>
</dbReference>
<evidence type="ECO:0000256" key="4">
    <source>
        <dbReference type="ARBA" id="ARBA00022801"/>
    </source>
</evidence>
<accession>A0A1H2YH44</accession>
<dbReference type="GO" id="GO:0006508">
    <property type="term" value="P:proteolysis"/>
    <property type="evidence" value="ECO:0007669"/>
    <property type="project" value="UniProtKB-KW"/>
</dbReference>
<keyword evidence="7" id="KW-0121">Carboxypeptidase</keyword>
<evidence type="ECO:0000256" key="5">
    <source>
        <dbReference type="ARBA" id="ARBA00022833"/>
    </source>
</evidence>
<keyword evidence="2" id="KW-0645">Protease</keyword>
<comment type="caution">
    <text evidence="7">The sequence shown here is derived from an EMBL/GenBank/DDBJ whole genome shotgun (WGS) entry which is preliminary data.</text>
</comment>
<dbReference type="AlphaFoldDB" id="A0A1H2YH44"/>
<evidence type="ECO:0000256" key="2">
    <source>
        <dbReference type="ARBA" id="ARBA00022670"/>
    </source>
</evidence>
<dbReference type="GO" id="GO:0046872">
    <property type="term" value="F:metal ion binding"/>
    <property type="evidence" value="ECO:0007669"/>
    <property type="project" value="UniProtKB-KW"/>
</dbReference>
<dbReference type="SUPFAM" id="SSF53187">
    <property type="entry name" value="Zn-dependent exopeptidases"/>
    <property type="match status" value="1"/>
</dbReference>
<dbReference type="RefSeq" id="WP_083337396.1">
    <property type="nucleotide sequence ID" value="NZ_FNOP01000011.1"/>
</dbReference>
<dbReference type="InterPro" id="IPR047177">
    <property type="entry name" value="Pept_M20A"/>
</dbReference>
<dbReference type="GO" id="GO:0004180">
    <property type="term" value="F:carboxypeptidase activity"/>
    <property type="evidence" value="ECO:0007669"/>
    <property type="project" value="UniProtKB-KW"/>
</dbReference>
<dbReference type="Pfam" id="PF01546">
    <property type="entry name" value="Peptidase_M20"/>
    <property type="match status" value="1"/>
</dbReference>
<dbReference type="Gene3D" id="1.10.150.900">
    <property type="match status" value="1"/>
</dbReference>
<organism evidence="7 8">
    <name type="scientific">Acidaminococcus fermentans</name>
    <dbReference type="NCBI Taxonomy" id="905"/>
    <lineage>
        <taxon>Bacteria</taxon>
        <taxon>Bacillati</taxon>
        <taxon>Bacillota</taxon>
        <taxon>Negativicutes</taxon>
        <taxon>Acidaminococcales</taxon>
        <taxon>Acidaminococcaceae</taxon>
        <taxon>Acidaminococcus</taxon>
    </lineage>
</organism>
<dbReference type="PANTHER" id="PTHR45962:SF1">
    <property type="entry name" value="N-FATTY-ACYL-AMINO ACID SYNTHASE_HYDROLASE PM20D1"/>
    <property type="match status" value="1"/>
</dbReference>
<reference evidence="7 8" key="1">
    <citation type="submission" date="2016-10" db="EMBL/GenBank/DDBJ databases">
        <authorList>
            <person name="Varghese N."/>
            <person name="Submissions S."/>
        </authorList>
    </citation>
    <scope>NUCLEOTIDE SEQUENCE [LARGE SCALE GENOMIC DNA]</scope>
    <source>
        <strain evidence="7 8">WCC6</strain>
    </source>
</reference>
<protein>
    <submittedName>
        <fullName evidence="7">Carboxypeptidase PM20D1</fullName>
    </submittedName>
</protein>
<keyword evidence="5" id="KW-0862">Zinc</keyword>
<gene>
    <name evidence="7" type="ORF">SAMN05216495_11137</name>
</gene>
<dbReference type="EMBL" id="FNOP01000011">
    <property type="protein sequence ID" value="SDX04285.1"/>
    <property type="molecule type" value="Genomic_DNA"/>
</dbReference>
<feature type="domain" description="Peptidase M20 dimerisation" evidence="6">
    <location>
        <begin position="199"/>
        <end position="339"/>
    </location>
</feature>
<dbReference type="InterPro" id="IPR036264">
    <property type="entry name" value="Bact_exopeptidase_dim_dom"/>
</dbReference>
<keyword evidence="4" id="KW-0378">Hydrolase</keyword>
<name>A0A1H2YH44_ACIFE</name>
<evidence type="ECO:0000313" key="7">
    <source>
        <dbReference type="EMBL" id="SDX04285.1"/>
    </source>
</evidence>
<proteinExistence type="inferred from homology"/>
<dbReference type="Gene3D" id="3.40.630.10">
    <property type="entry name" value="Zn peptidases"/>
    <property type="match status" value="1"/>
</dbReference>
<dbReference type="InterPro" id="IPR001261">
    <property type="entry name" value="ArgE/DapE_CS"/>
</dbReference>
<keyword evidence="3" id="KW-0479">Metal-binding</keyword>
<evidence type="ECO:0000256" key="3">
    <source>
        <dbReference type="ARBA" id="ARBA00022723"/>
    </source>
</evidence>
<dbReference type="Gene3D" id="3.30.70.360">
    <property type="match status" value="1"/>
</dbReference>
<dbReference type="PANTHER" id="PTHR45962">
    <property type="entry name" value="N-FATTY-ACYL-AMINO ACID SYNTHASE/HYDROLASE PM20D1"/>
    <property type="match status" value="1"/>
</dbReference>